<dbReference type="Gene3D" id="3.90.105.20">
    <property type="match status" value="1"/>
</dbReference>
<feature type="domain" description="Large ribosomal subunit protein uL10-like insertion" evidence="8">
    <location>
        <begin position="114"/>
        <end position="184"/>
    </location>
</feature>
<dbReference type="PANTHER" id="PTHR45699:SF3">
    <property type="entry name" value="LARGE RIBOSOMAL SUBUNIT PROTEIN UL10"/>
    <property type="match status" value="1"/>
</dbReference>
<evidence type="ECO:0000256" key="2">
    <source>
        <dbReference type="ARBA" id="ARBA00022730"/>
    </source>
</evidence>
<proteinExistence type="inferred from homology"/>
<keyword evidence="5 6" id="KW-0687">Ribonucleoprotein</keyword>
<dbReference type="SUPFAM" id="SSF160369">
    <property type="entry name" value="Ribosomal protein L10-like"/>
    <property type="match status" value="1"/>
</dbReference>
<comment type="caution">
    <text evidence="9">The sequence shown here is derived from an EMBL/GenBank/DDBJ whole genome shotgun (WGS) entry which is preliminary data.</text>
</comment>
<evidence type="ECO:0000256" key="6">
    <source>
        <dbReference type="HAMAP-Rule" id="MF_00280"/>
    </source>
</evidence>
<dbReference type="EMBL" id="LHYC01000063">
    <property type="protein sequence ID" value="KXB04473.1"/>
    <property type="molecule type" value="Genomic_DNA"/>
</dbReference>
<accession>A0A133VDF1</accession>
<comment type="subunit">
    <text evidence="6">Part of the 50S ribosomal subunit. Forms part of the ribosomal stalk which helps the ribosome interact with GTP-bound translation factors. Forms a heptameric L10(L12)2(L12)2(L12)2 complex, where L10 forms an elongated spine to which the L12 dimers bind in a sequential fashion.</text>
</comment>
<sequence length="349" mass="38764">MAATPKASIAPWKRNLIEDLKKKFKEYPAIGILDISGIPARQFQEIRELLRDKAEIKVSRKVLLRIAIEKASEDNPELEELKEYLEGPSALIFSELDPFKLWKLLEENRTTAPAKPGMEAPRDIIIPEGDTEFSPGPIVGELQQAGINARIQAGKVVVLEDSKVVGEGEPIPEEKVGVLSRFGIEPREIGFELRAAYADETVFAGDVLQVNVEETVENIQKAYTNSLTLSFEIKYPTSQNIGMIIGQAPSQAHNLALNASYLTSETSPKILNKAQSQMLNLASVIASKDIEAIGEKLRSKISETESVEEKKEKKKTKEEAEEEAEDKKEEDKEVEEEEESSANLSGLFE</sequence>
<dbReference type="PANTHER" id="PTHR45699">
    <property type="entry name" value="60S ACIDIC RIBOSOMAL PROTEIN P0"/>
    <property type="match status" value="1"/>
</dbReference>
<keyword evidence="4 6" id="KW-0689">Ribosomal protein</keyword>
<dbReference type="GO" id="GO:0000027">
    <property type="term" value="P:ribosomal large subunit assembly"/>
    <property type="evidence" value="ECO:0007669"/>
    <property type="project" value="TreeGrafter"/>
</dbReference>
<keyword evidence="2 6" id="KW-0699">rRNA-binding</keyword>
<dbReference type="InterPro" id="IPR001790">
    <property type="entry name" value="Ribosomal_uL10"/>
</dbReference>
<feature type="compositionally biased region" description="Basic and acidic residues" evidence="7">
    <location>
        <begin position="297"/>
        <end position="318"/>
    </location>
</feature>
<name>A0A133VDF1_9EURY</name>
<protein>
    <recommendedName>
        <fullName evidence="6">Large ribosomal subunit protein uL10</fullName>
    </recommendedName>
    <alternativeName>
        <fullName evidence="6">Acidic ribosomal protein P0 homolog</fullName>
    </alternativeName>
</protein>
<comment type="similarity">
    <text evidence="1 6">Belongs to the universal ribosomal protein uL10 family.</text>
</comment>
<reference evidence="9 10" key="1">
    <citation type="journal article" date="2016" name="Sci. Rep.">
        <title>Metabolic traits of an uncultured archaeal lineage -MSBL1- from brine pools of the Red Sea.</title>
        <authorList>
            <person name="Mwirichia R."/>
            <person name="Alam I."/>
            <person name="Rashid M."/>
            <person name="Vinu M."/>
            <person name="Ba-Alawi W."/>
            <person name="Anthony Kamau A."/>
            <person name="Kamanda Ngugi D."/>
            <person name="Goker M."/>
            <person name="Klenk H.P."/>
            <person name="Bajic V."/>
            <person name="Stingl U."/>
        </authorList>
    </citation>
    <scope>NUCLEOTIDE SEQUENCE [LARGE SCALE GENOMIC DNA]</scope>
    <source>
        <strain evidence="9">SCGC-AAA382A03</strain>
    </source>
</reference>
<evidence type="ECO:0000259" key="8">
    <source>
        <dbReference type="Pfam" id="PF17777"/>
    </source>
</evidence>
<dbReference type="Gene3D" id="6.10.140.760">
    <property type="match status" value="1"/>
</dbReference>
<dbReference type="InterPro" id="IPR040637">
    <property type="entry name" value="Ribosomal_uL10-like_insert"/>
</dbReference>
<keyword evidence="3 6" id="KW-0694">RNA-binding</keyword>
<dbReference type="InterPro" id="IPR043164">
    <property type="entry name" value="Ribosomal_uL10-like_insert_sf"/>
</dbReference>
<dbReference type="Pfam" id="PF17777">
    <property type="entry name" value="RL10P_insert"/>
    <property type="match status" value="1"/>
</dbReference>
<dbReference type="GO" id="GO:0002181">
    <property type="term" value="P:cytoplasmic translation"/>
    <property type="evidence" value="ECO:0007669"/>
    <property type="project" value="TreeGrafter"/>
</dbReference>
<dbReference type="InterPro" id="IPR050323">
    <property type="entry name" value="Ribosomal_protein_uL10"/>
</dbReference>
<evidence type="ECO:0000313" key="9">
    <source>
        <dbReference type="EMBL" id="KXB04473.1"/>
    </source>
</evidence>
<comment type="function">
    <text evidence="6">Forms part of the ribosomal stalk, playing a central role in the interaction of the ribosome with GTP-bound translation factors.</text>
</comment>
<evidence type="ECO:0000256" key="1">
    <source>
        <dbReference type="ARBA" id="ARBA00008889"/>
    </source>
</evidence>
<keyword evidence="10" id="KW-1185">Reference proteome</keyword>
<dbReference type="InterPro" id="IPR022909">
    <property type="entry name" value="Ribosomal_uL10_arc"/>
</dbReference>
<dbReference type="Pfam" id="PF00466">
    <property type="entry name" value="Ribosomal_L10"/>
    <property type="match status" value="1"/>
</dbReference>
<dbReference type="HAMAP" id="MF_00280">
    <property type="entry name" value="Ribosomal_uL10_arch"/>
    <property type="match status" value="1"/>
</dbReference>
<evidence type="ECO:0000313" key="10">
    <source>
        <dbReference type="Proteomes" id="UP000070549"/>
    </source>
</evidence>
<evidence type="ECO:0000256" key="7">
    <source>
        <dbReference type="SAM" id="MobiDB-lite"/>
    </source>
</evidence>
<dbReference type="InterPro" id="IPR043141">
    <property type="entry name" value="Ribosomal_uL10-like_sf"/>
</dbReference>
<feature type="region of interest" description="Disordered" evidence="7">
    <location>
        <begin position="297"/>
        <end position="349"/>
    </location>
</feature>
<dbReference type="GO" id="GO:0003735">
    <property type="term" value="F:structural constituent of ribosome"/>
    <property type="evidence" value="ECO:0007669"/>
    <property type="project" value="TreeGrafter"/>
</dbReference>
<dbReference type="Gene3D" id="3.30.70.1730">
    <property type="match status" value="1"/>
</dbReference>
<evidence type="ECO:0000256" key="3">
    <source>
        <dbReference type="ARBA" id="ARBA00022884"/>
    </source>
</evidence>
<dbReference type="Proteomes" id="UP000070549">
    <property type="component" value="Unassembled WGS sequence"/>
</dbReference>
<dbReference type="NCBIfam" id="NF003098">
    <property type="entry name" value="PRK04019.1-5"/>
    <property type="match status" value="1"/>
</dbReference>
<dbReference type="GO" id="GO:0022625">
    <property type="term" value="C:cytosolic large ribosomal subunit"/>
    <property type="evidence" value="ECO:0007669"/>
    <property type="project" value="TreeGrafter"/>
</dbReference>
<gene>
    <name evidence="6" type="primary">rpl10</name>
    <name evidence="6" type="synonym">rplP0</name>
    <name evidence="9" type="ORF">AKJ49_02075</name>
</gene>
<dbReference type="GO" id="GO:0070180">
    <property type="term" value="F:large ribosomal subunit rRNA binding"/>
    <property type="evidence" value="ECO:0007669"/>
    <property type="project" value="UniProtKB-UniRule"/>
</dbReference>
<dbReference type="AlphaFoldDB" id="A0A133VDF1"/>
<evidence type="ECO:0000256" key="5">
    <source>
        <dbReference type="ARBA" id="ARBA00023274"/>
    </source>
</evidence>
<organism evidence="9 10">
    <name type="scientific">candidate division MSBL1 archaeon SCGC-AAA382A03</name>
    <dbReference type="NCBI Taxonomy" id="1698278"/>
    <lineage>
        <taxon>Archaea</taxon>
        <taxon>Methanobacteriati</taxon>
        <taxon>Methanobacteriota</taxon>
        <taxon>candidate division MSBL1</taxon>
    </lineage>
</organism>
<evidence type="ECO:0000256" key="4">
    <source>
        <dbReference type="ARBA" id="ARBA00022980"/>
    </source>
</evidence>